<reference evidence="1" key="1">
    <citation type="submission" date="2018-05" db="EMBL/GenBank/DDBJ databases">
        <authorList>
            <person name="Ashton P.M."/>
            <person name="Dallman T."/>
            <person name="Nair S."/>
            <person name="De Pinna E."/>
            <person name="Peters T."/>
            <person name="Grant K."/>
        </authorList>
    </citation>
    <scope>NUCLEOTIDE SEQUENCE</scope>
    <source>
        <strain evidence="1">287711</strain>
    </source>
</reference>
<accession>A0A8H9ADA1</accession>
<proteinExistence type="predicted"/>
<name>A0A8H9ADA1_SHIBO</name>
<organism evidence="1">
    <name type="scientific">Shigella boydii</name>
    <dbReference type="NCBI Taxonomy" id="621"/>
    <lineage>
        <taxon>Bacteria</taxon>
        <taxon>Pseudomonadati</taxon>
        <taxon>Pseudomonadota</taxon>
        <taxon>Gammaproteobacteria</taxon>
        <taxon>Enterobacterales</taxon>
        <taxon>Enterobacteriaceae</taxon>
        <taxon>Shigella</taxon>
    </lineage>
</organism>
<dbReference type="AlphaFoldDB" id="A0A8H9ADA1"/>
<dbReference type="EMBL" id="AAVUMO010000029">
    <property type="protein sequence ID" value="EGE3745509.1"/>
    <property type="molecule type" value="Genomic_DNA"/>
</dbReference>
<dbReference type="Proteomes" id="UP000864586">
    <property type="component" value="Unassembled WGS sequence"/>
</dbReference>
<comment type="caution">
    <text evidence="1">The sequence shown here is derived from an EMBL/GenBank/DDBJ whole genome shotgun (WGS) entry which is preliminary data.</text>
</comment>
<sequence>MVLCPLGAVNQIFAGCGVNALSGLQRAILRPPLISNYTISTESWHVQVGKKTKTGQPNISLIDQ</sequence>
<gene>
    <name evidence="1" type="ORF">DLV22_12525</name>
</gene>
<evidence type="ECO:0000313" key="1">
    <source>
        <dbReference type="EMBL" id="EGE3745509.1"/>
    </source>
</evidence>
<protein>
    <submittedName>
        <fullName evidence="1">Uncharacterized protein</fullName>
    </submittedName>
</protein>
<dbReference type="AntiFam" id="ANF00065">
    <property type="entry name" value="Translation of REP sequence"/>
</dbReference>